<evidence type="ECO:0000313" key="12">
    <source>
        <dbReference type="EMBL" id="OCH21191.1"/>
    </source>
</evidence>
<feature type="transmembrane region" description="Helical" evidence="11">
    <location>
        <begin position="269"/>
        <end position="290"/>
    </location>
</feature>
<dbReference type="PANTHER" id="PTHR46494">
    <property type="entry name" value="CORA FAMILY METAL ION TRANSPORTER (EUROFUNG)"/>
    <property type="match status" value="1"/>
</dbReference>
<sequence>MDGTEKTPEGFIHGIVLDNKGGMKSLSWEESCQVWARNEDIWLHCYYTDEEIHQWLSDNTELNEIVLDSLFSEDSRPHILSRNNNLLAVFRGINLNPNAEPEDMVSLRVWTDGKRMVSTRKRILLSTQDILKHLNEGHGPKDIPELLVEWIDRIVRKMSDTVDNLEDELLVQEEALEGDDLRAIRSSLLKIRKQSIGMRRYLAPQREAMNKLINEPLNWLNDMHRLNLRSISDRQIRHIEDIDALRERSGMIQEEISNQMSEQINQRSYVLTLIAAIFLPLSFFTGLMGINVGGMPGVESSIAFWIVTLICIGISLGLVGLFFWRKWV</sequence>
<evidence type="ECO:0000256" key="4">
    <source>
        <dbReference type="ARBA" id="ARBA00022475"/>
    </source>
</evidence>
<dbReference type="SUPFAM" id="SSF144083">
    <property type="entry name" value="Magnesium transport protein CorA, transmembrane region"/>
    <property type="match status" value="1"/>
</dbReference>
<dbReference type="GO" id="GO:0000287">
    <property type="term" value="F:magnesium ion binding"/>
    <property type="evidence" value="ECO:0007669"/>
    <property type="project" value="TreeGrafter"/>
</dbReference>
<evidence type="ECO:0000256" key="10">
    <source>
        <dbReference type="ARBA" id="ARBA00023136"/>
    </source>
</evidence>
<dbReference type="PANTHER" id="PTHR46494:SF3">
    <property type="entry name" value="ZINC TRANSPORT PROTEIN ZNTB"/>
    <property type="match status" value="1"/>
</dbReference>
<evidence type="ECO:0000256" key="2">
    <source>
        <dbReference type="ARBA" id="ARBA00009765"/>
    </source>
</evidence>
<evidence type="ECO:0000256" key="8">
    <source>
        <dbReference type="ARBA" id="ARBA00022989"/>
    </source>
</evidence>
<evidence type="ECO:0000256" key="11">
    <source>
        <dbReference type="SAM" id="Phobius"/>
    </source>
</evidence>
<accession>A0A1B9NYW2</accession>
<comment type="similarity">
    <text evidence="2">Belongs to the CorA metal ion transporter (MIT) (TC 1.A.35) family.</text>
</comment>
<evidence type="ECO:0000313" key="13">
    <source>
        <dbReference type="Proteomes" id="UP000093523"/>
    </source>
</evidence>
<comment type="subcellular location">
    <subcellularLocation>
        <location evidence="1">Cell membrane</location>
        <topology evidence="1">Multi-pass membrane protein</topology>
    </subcellularLocation>
</comment>
<keyword evidence="4" id="KW-1003">Cell membrane</keyword>
<dbReference type="GO" id="GO:0050897">
    <property type="term" value="F:cobalt ion binding"/>
    <property type="evidence" value="ECO:0007669"/>
    <property type="project" value="TreeGrafter"/>
</dbReference>
<dbReference type="GO" id="GO:0015095">
    <property type="term" value="F:magnesium ion transmembrane transporter activity"/>
    <property type="evidence" value="ECO:0007669"/>
    <property type="project" value="TreeGrafter"/>
</dbReference>
<dbReference type="AlphaFoldDB" id="A0A1B9NYW2"/>
<dbReference type="CDD" id="cd12833">
    <property type="entry name" value="ZntB-like_1"/>
    <property type="match status" value="1"/>
</dbReference>
<dbReference type="RefSeq" id="WP_065611009.1">
    <property type="nucleotide sequence ID" value="NZ_CAWMPN010000009.1"/>
</dbReference>
<name>A0A1B9NYW2_ALILO</name>
<dbReference type="Pfam" id="PF01544">
    <property type="entry name" value="CorA"/>
    <property type="match status" value="1"/>
</dbReference>
<dbReference type="GO" id="GO:0015087">
    <property type="term" value="F:cobalt ion transmembrane transporter activity"/>
    <property type="evidence" value="ECO:0007669"/>
    <property type="project" value="TreeGrafter"/>
</dbReference>
<dbReference type="OrthoDB" id="9803484at2"/>
<dbReference type="Gene3D" id="3.30.460.20">
    <property type="entry name" value="CorA soluble domain-like"/>
    <property type="match status" value="1"/>
</dbReference>
<keyword evidence="9" id="KW-0406">Ion transport</keyword>
<evidence type="ECO:0000256" key="5">
    <source>
        <dbReference type="ARBA" id="ARBA00022519"/>
    </source>
</evidence>
<evidence type="ECO:0000256" key="6">
    <source>
        <dbReference type="ARBA" id="ARBA00022692"/>
    </source>
</evidence>
<dbReference type="Proteomes" id="UP000093523">
    <property type="component" value="Unassembled WGS sequence"/>
</dbReference>
<dbReference type="InterPro" id="IPR045861">
    <property type="entry name" value="CorA_cytoplasmic_dom"/>
</dbReference>
<reference evidence="12 13" key="1">
    <citation type="submission" date="2016-06" db="EMBL/GenBank/DDBJ databases">
        <authorList>
            <person name="Kjaerup R.B."/>
            <person name="Dalgaard T.S."/>
            <person name="Juul-Madsen H.R."/>
        </authorList>
    </citation>
    <scope>NUCLEOTIDE SEQUENCE [LARGE SCALE GENOMIC DNA]</scope>
    <source>
        <strain evidence="12 13">1S159</strain>
    </source>
</reference>
<dbReference type="InterPro" id="IPR045863">
    <property type="entry name" value="CorA_TM1_TM2"/>
</dbReference>
<keyword evidence="6 11" id="KW-0812">Transmembrane</keyword>
<gene>
    <name evidence="12" type="ORF">A6E04_11630</name>
</gene>
<evidence type="ECO:0000256" key="7">
    <source>
        <dbReference type="ARBA" id="ARBA00022833"/>
    </source>
</evidence>
<dbReference type="SUPFAM" id="SSF143865">
    <property type="entry name" value="CorA soluble domain-like"/>
    <property type="match status" value="1"/>
</dbReference>
<evidence type="ECO:0000256" key="9">
    <source>
        <dbReference type="ARBA" id="ARBA00023065"/>
    </source>
</evidence>
<keyword evidence="5" id="KW-0997">Cell inner membrane</keyword>
<protein>
    <submittedName>
        <fullName evidence="12">Magnesium transporter CorA</fullName>
    </submittedName>
</protein>
<dbReference type="InterPro" id="IPR002523">
    <property type="entry name" value="MgTranspt_CorA/ZnTranspt_ZntB"/>
</dbReference>
<evidence type="ECO:0000256" key="1">
    <source>
        <dbReference type="ARBA" id="ARBA00004651"/>
    </source>
</evidence>
<keyword evidence="7" id="KW-0862">Zinc</keyword>
<dbReference type="GO" id="GO:0005886">
    <property type="term" value="C:plasma membrane"/>
    <property type="evidence" value="ECO:0007669"/>
    <property type="project" value="UniProtKB-SubCell"/>
</dbReference>
<dbReference type="EMBL" id="MAJU01000009">
    <property type="protein sequence ID" value="OCH21191.1"/>
    <property type="molecule type" value="Genomic_DNA"/>
</dbReference>
<evidence type="ECO:0000256" key="3">
    <source>
        <dbReference type="ARBA" id="ARBA00022448"/>
    </source>
</evidence>
<feature type="transmembrane region" description="Helical" evidence="11">
    <location>
        <begin position="302"/>
        <end position="324"/>
    </location>
</feature>
<keyword evidence="3" id="KW-0813">Transport</keyword>
<comment type="caution">
    <text evidence="12">The sequence shown here is derived from an EMBL/GenBank/DDBJ whole genome shotgun (WGS) entry which is preliminary data.</text>
</comment>
<dbReference type="Gene3D" id="1.20.58.340">
    <property type="entry name" value="Magnesium transport protein CorA, transmembrane region"/>
    <property type="match status" value="2"/>
</dbReference>
<proteinExistence type="inferred from homology"/>
<keyword evidence="10 11" id="KW-0472">Membrane</keyword>
<dbReference type="STRING" id="688.A6E04_11630"/>
<keyword evidence="8 11" id="KW-1133">Transmembrane helix</keyword>
<organism evidence="12 13">
    <name type="scientific">Aliivibrio logei</name>
    <name type="common">Vibrio logei</name>
    <dbReference type="NCBI Taxonomy" id="688"/>
    <lineage>
        <taxon>Bacteria</taxon>
        <taxon>Pseudomonadati</taxon>
        <taxon>Pseudomonadota</taxon>
        <taxon>Gammaproteobacteria</taxon>
        <taxon>Vibrionales</taxon>
        <taxon>Vibrionaceae</taxon>
        <taxon>Aliivibrio</taxon>
    </lineage>
</organism>